<feature type="domain" description="Putative restriction endonuclease" evidence="1">
    <location>
        <begin position="16"/>
        <end position="187"/>
    </location>
</feature>
<organism evidence="2 3">
    <name type="scientific">Jiella flava</name>
    <dbReference type="NCBI Taxonomy" id="2816857"/>
    <lineage>
        <taxon>Bacteria</taxon>
        <taxon>Pseudomonadati</taxon>
        <taxon>Pseudomonadota</taxon>
        <taxon>Alphaproteobacteria</taxon>
        <taxon>Hyphomicrobiales</taxon>
        <taxon>Aurantimonadaceae</taxon>
        <taxon>Jiella</taxon>
    </lineage>
</organism>
<dbReference type="PANTHER" id="PTHR34107:SF4">
    <property type="entry name" value="SLL1222 PROTEIN"/>
    <property type="match status" value="1"/>
</dbReference>
<dbReference type="GO" id="GO:0004519">
    <property type="term" value="F:endonuclease activity"/>
    <property type="evidence" value="ECO:0007669"/>
    <property type="project" value="UniProtKB-KW"/>
</dbReference>
<keyword evidence="2" id="KW-0255">Endonuclease</keyword>
<dbReference type="EMBL" id="JAFMPP010000006">
    <property type="protein sequence ID" value="MBO0662690.1"/>
    <property type="molecule type" value="Genomic_DNA"/>
</dbReference>
<dbReference type="InterPro" id="IPR012296">
    <property type="entry name" value="Nuclease_put_TT1808"/>
</dbReference>
<evidence type="ECO:0000313" key="2">
    <source>
        <dbReference type="EMBL" id="MBO0662690.1"/>
    </source>
</evidence>
<protein>
    <submittedName>
        <fullName evidence="2">Uma2 family endonuclease</fullName>
    </submittedName>
</protein>
<keyword evidence="2" id="KW-0540">Nuclease</keyword>
<keyword evidence="2" id="KW-0378">Hydrolase</keyword>
<accession>A0A939JU08</accession>
<dbReference type="CDD" id="cd06260">
    <property type="entry name" value="DUF820-like"/>
    <property type="match status" value="1"/>
</dbReference>
<proteinExistence type="predicted"/>
<dbReference type="SUPFAM" id="SSF52980">
    <property type="entry name" value="Restriction endonuclease-like"/>
    <property type="match status" value="1"/>
</dbReference>
<dbReference type="PANTHER" id="PTHR34107">
    <property type="entry name" value="SLL0198 PROTEIN-RELATED"/>
    <property type="match status" value="1"/>
</dbReference>
<dbReference type="Gene3D" id="3.90.1570.10">
    <property type="entry name" value="tt1808, chain A"/>
    <property type="match status" value="1"/>
</dbReference>
<reference evidence="2" key="1">
    <citation type="submission" date="2021-03" db="EMBL/GenBank/DDBJ databases">
        <title>Whole genome sequence of Jiella sp. CQZ9-1.</title>
        <authorList>
            <person name="Tuo L."/>
        </authorList>
    </citation>
    <scope>NUCLEOTIDE SEQUENCE</scope>
    <source>
        <strain evidence="2">CQZ9-1</strain>
    </source>
</reference>
<sequence length="204" mass="22013">MSTAESLSPVSQGPATYADLEAVDEHLVAEIIDGELVAHPRPAPKHGIAASLLITELTDAFGRGRSGPGGWIIIAEPELHLGTDVVVPDIAGWRRERLPSLPEAAFIDVASDFVCEVLSASTERYDRGAKRRIYAEAGVADLWLLDPRAEFLETFHLADGQWLVGPTFDNKTAVKAEPFDAVSFSLTVLWPLDGPEANDISNAQ</sequence>
<comment type="caution">
    <text evidence="2">The sequence shown here is derived from an EMBL/GenBank/DDBJ whole genome shotgun (WGS) entry which is preliminary data.</text>
</comment>
<evidence type="ECO:0000259" key="1">
    <source>
        <dbReference type="Pfam" id="PF05685"/>
    </source>
</evidence>
<keyword evidence="3" id="KW-1185">Reference proteome</keyword>
<dbReference type="InterPro" id="IPR008538">
    <property type="entry name" value="Uma2"/>
</dbReference>
<dbReference type="AlphaFoldDB" id="A0A939JU08"/>
<dbReference type="Pfam" id="PF05685">
    <property type="entry name" value="Uma2"/>
    <property type="match status" value="1"/>
</dbReference>
<dbReference type="Proteomes" id="UP000664122">
    <property type="component" value="Unassembled WGS sequence"/>
</dbReference>
<evidence type="ECO:0000313" key="3">
    <source>
        <dbReference type="Proteomes" id="UP000664122"/>
    </source>
</evidence>
<name>A0A939JU08_9HYPH</name>
<dbReference type="RefSeq" id="WP_207257480.1">
    <property type="nucleotide sequence ID" value="NZ_JAFMPP010000006.1"/>
</dbReference>
<gene>
    <name evidence="2" type="ORF">J1C48_08880</name>
</gene>
<dbReference type="InterPro" id="IPR011335">
    <property type="entry name" value="Restrct_endonuc-II-like"/>
</dbReference>